<organism evidence="1">
    <name type="scientific">Microvirus mar34</name>
    <dbReference type="NCBI Taxonomy" id="2851168"/>
    <lineage>
        <taxon>Viruses</taxon>
        <taxon>Monodnaviria</taxon>
        <taxon>Sangervirae</taxon>
        <taxon>Phixviricota</taxon>
        <taxon>Malgrandaviricetes</taxon>
        <taxon>Petitvirales</taxon>
        <taxon>Microviridae</taxon>
    </lineage>
</organism>
<proteinExistence type="predicted"/>
<reference evidence="1" key="1">
    <citation type="submission" date="2021-04" db="EMBL/GenBank/DDBJ databases">
        <title>Genomes of microviruses identified in yellow-bellied marmot fecal samples.</title>
        <authorList>
            <person name="Varsani A."/>
            <person name="Kraberger S."/>
            <person name="Chatterjee A."/>
            <person name="Richet C."/>
            <person name="Fontenele R.S."/>
            <person name="Schmidlin K."/>
            <person name="Blumstein D.T."/>
        </authorList>
    </citation>
    <scope>NUCLEOTIDE SEQUENCE</scope>
    <source>
        <strain evidence="1">Mar34</strain>
    </source>
</reference>
<dbReference type="EMBL" id="MZ089780">
    <property type="protein sequence ID" value="QXN75167.1"/>
    <property type="molecule type" value="Genomic_DNA"/>
</dbReference>
<accession>A0A8F5MIZ3</accession>
<sequence length="113" mass="13925">MTYIFRGLCMKFRRFDKIIISLRSRYGYSGSFIFRVDNDPFRLICSFKTYKEEFNDICDIPIPVYLPRDVFLLFNLVPFVLGYFERHFEEFFEDIPYFPFDFIFDYIKVENHL</sequence>
<name>A0A8F5MIZ3_9VIRU</name>
<protein>
    <submittedName>
        <fullName evidence="1">Uncharacterized protein</fullName>
    </submittedName>
</protein>
<evidence type="ECO:0000313" key="1">
    <source>
        <dbReference type="EMBL" id="QXN75167.1"/>
    </source>
</evidence>